<evidence type="ECO:0000313" key="1">
    <source>
        <dbReference type="EMBL" id="AEE53752.1"/>
    </source>
</evidence>
<accession>F4L079</accession>
<reference evidence="1 2" key="1">
    <citation type="journal article" date="2011" name="Stand. Genomic Sci.">
        <title>Complete genome sequence of Haliscomenobacter hydrossis type strain (O).</title>
        <authorList>
            <consortium name="US DOE Joint Genome Institute (JGI-PGF)"/>
            <person name="Daligault H."/>
            <person name="Lapidus A."/>
            <person name="Zeytun A."/>
            <person name="Nolan M."/>
            <person name="Lucas S."/>
            <person name="Del Rio T.G."/>
            <person name="Tice H."/>
            <person name="Cheng J.F."/>
            <person name="Tapia R."/>
            <person name="Han C."/>
            <person name="Goodwin L."/>
            <person name="Pitluck S."/>
            <person name="Liolios K."/>
            <person name="Pagani I."/>
            <person name="Ivanova N."/>
            <person name="Huntemann M."/>
            <person name="Mavromatis K."/>
            <person name="Mikhailova N."/>
            <person name="Pati A."/>
            <person name="Chen A."/>
            <person name="Palaniappan K."/>
            <person name="Land M."/>
            <person name="Hauser L."/>
            <person name="Brambilla E.M."/>
            <person name="Rohde M."/>
            <person name="Verbarg S."/>
            <person name="Goker M."/>
            <person name="Bristow J."/>
            <person name="Eisen J.A."/>
            <person name="Markowitz V."/>
            <person name="Hugenholtz P."/>
            <person name="Kyrpides N.C."/>
            <person name="Klenk H.P."/>
            <person name="Woyke T."/>
        </authorList>
    </citation>
    <scope>NUCLEOTIDE SEQUENCE [LARGE SCALE GENOMIC DNA]</scope>
    <source>
        <strain evidence="2">ATCC 27775 / DSM 1100 / LMG 10767 / O</strain>
    </source>
</reference>
<organism evidence="1 2">
    <name type="scientific">Haliscomenobacter hydrossis (strain ATCC 27775 / DSM 1100 / LMG 10767 / O)</name>
    <dbReference type="NCBI Taxonomy" id="760192"/>
    <lineage>
        <taxon>Bacteria</taxon>
        <taxon>Pseudomonadati</taxon>
        <taxon>Bacteroidota</taxon>
        <taxon>Saprospiria</taxon>
        <taxon>Saprospirales</taxon>
        <taxon>Haliscomenobacteraceae</taxon>
        <taxon>Haliscomenobacter</taxon>
    </lineage>
</organism>
<evidence type="ECO:0000313" key="2">
    <source>
        <dbReference type="Proteomes" id="UP000008461"/>
    </source>
</evidence>
<dbReference type="Proteomes" id="UP000008461">
    <property type="component" value="Chromosome"/>
</dbReference>
<name>F4L079_HALH1</name>
<dbReference type="EMBL" id="CP002691">
    <property type="protein sequence ID" value="AEE53752.1"/>
    <property type="molecule type" value="Genomic_DNA"/>
</dbReference>
<dbReference type="RefSeq" id="WP_013768280.1">
    <property type="nucleotide sequence ID" value="NC_015510.1"/>
</dbReference>
<gene>
    <name evidence="1" type="ordered locus">Halhy_5929</name>
</gene>
<proteinExistence type="predicted"/>
<dbReference type="AlphaFoldDB" id="F4L079"/>
<keyword evidence="2" id="KW-1185">Reference proteome</keyword>
<sequence length="81" mass="9184">MPTKKEVASELAREIKVRQKGYPAMIQAQLLHPDHARNQIDRITTAFEVIEAMTESEFAAFQKRSKESTLNTAIQATLKLI</sequence>
<dbReference type="KEGG" id="hhy:Halhy_5929"/>
<protein>
    <submittedName>
        <fullName evidence="1">Uncharacterized protein</fullName>
    </submittedName>
</protein>
<dbReference type="STRING" id="760192.Halhy_5929"/>
<dbReference type="HOGENOM" id="CLU_2569091_0_0_10"/>
<reference key="2">
    <citation type="submission" date="2011-04" db="EMBL/GenBank/DDBJ databases">
        <title>Complete sequence of chromosome of Haliscomenobacter hydrossis DSM 1100.</title>
        <authorList>
            <consortium name="US DOE Joint Genome Institute (JGI-PGF)"/>
            <person name="Lucas S."/>
            <person name="Han J."/>
            <person name="Lapidus A."/>
            <person name="Bruce D."/>
            <person name="Goodwin L."/>
            <person name="Pitluck S."/>
            <person name="Peters L."/>
            <person name="Kyrpides N."/>
            <person name="Mavromatis K."/>
            <person name="Ivanova N."/>
            <person name="Ovchinnikova G."/>
            <person name="Pagani I."/>
            <person name="Daligault H."/>
            <person name="Detter J.C."/>
            <person name="Han C."/>
            <person name="Land M."/>
            <person name="Hauser L."/>
            <person name="Markowitz V."/>
            <person name="Cheng J.-F."/>
            <person name="Hugenholtz P."/>
            <person name="Woyke T."/>
            <person name="Wu D."/>
            <person name="Verbarg S."/>
            <person name="Frueling A."/>
            <person name="Brambilla E."/>
            <person name="Klenk H.-P."/>
            <person name="Eisen J.A."/>
        </authorList>
    </citation>
    <scope>NUCLEOTIDE SEQUENCE</scope>
    <source>
        <strain>DSM 1100</strain>
    </source>
</reference>